<organism evidence="2 3">
    <name type="scientific">Bacillus thuringiensis serovar mexicanensis</name>
    <dbReference type="NCBI Taxonomy" id="180868"/>
    <lineage>
        <taxon>Bacteria</taxon>
        <taxon>Bacillati</taxon>
        <taxon>Bacillota</taxon>
        <taxon>Bacilli</taxon>
        <taxon>Bacillales</taxon>
        <taxon>Bacillaceae</taxon>
        <taxon>Bacillus</taxon>
        <taxon>Bacillus cereus group</taxon>
    </lineage>
</organism>
<keyword evidence="1" id="KW-0472">Membrane</keyword>
<dbReference type="Proteomes" id="UP000195152">
    <property type="component" value="Unassembled WGS sequence"/>
</dbReference>
<dbReference type="EMBL" id="NFCF01000105">
    <property type="protein sequence ID" value="OTW45001.1"/>
    <property type="molecule type" value="Genomic_DNA"/>
</dbReference>
<name>A0A242W0U3_BACTU</name>
<comment type="caution">
    <text evidence="2">The sequence shown here is derived from an EMBL/GenBank/DDBJ whole genome shotgun (WGS) entry which is preliminary data.</text>
</comment>
<keyword evidence="1" id="KW-0812">Transmembrane</keyword>
<evidence type="ECO:0000313" key="3">
    <source>
        <dbReference type="Proteomes" id="UP000195152"/>
    </source>
</evidence>
<reference evidence="2 3" key="1">
    <citation type="submission" date="2016-10" db="EMBL/GenBank/DDBJ databases">
        <title>Comparative genomics of Bacillus thuringiensis reveals a path to pathogens against multiple invertebrate hosts.</title>
        <authorList>
            <person name="Zheng J."/>
            <person name="Gao Q."/>
            <person name="Liu H."/>
            <person name="Peng D."/>
            <person name="Ruan L."/>
            <person name="Sun M."/>
        </authorList>
    </citation>
    <scope>NUCLEOTIDE SEQUENCE [LARGE SCALE GENOMIC DNA]</scope>
    <source>
        <strain evidence="2">BGSC 4AC1</strain>
    </source>
</reference>
<gene>
    <name evidence="2" type="ORF">BK699_28175</name>
</gene>
<accession>A0A242W0U3</accession>
<feature type="transmembrane region" description="Helical" evidence="1">
    <location>
        <begin position="40"/>
        <end position="63"/>
    </location>
</feature>
<feature type="transmembrane region" description="Helical" evidence="1">
    <location>
        <begin position="7"/>
        <end position="28"/>
    </location>
</feature>
<protein>
    <submittedName>
        <fullName evidence="2">Uncharacterized protein</fullName>
    </submittedName>
</protein>
<dbReference type="AlphaFoldDB" id="A0A242W0U3"/>
<dbReference type="RefSeq" id="WP_000225070.1">
    <property type="nucleotide sequence ID" value="NZ_NFCF01000105.1"/>
</dbReference>
<keyword evidence="1" id="KW-1133">Transmembrane helix</keyword>
<proteinExistence type="predicted"/>
<evidence type="ECO:0000313" key="2">
    <source>
        <dbReference type="EMBL" id="OTW45001.1"/>
    </source>
</evidence>
<sequence length="186" mass="21878">MVADIKNFTIGVLGSLFATFLTTYIIHFEQFKGSFNFKEIWTIVINYTFLIYWMAVLILLIMARRIIRSRIDKSQTPYPMVLSIGGFHDAEFNAEGHGFKWKAYADVKQWDRSTNEPLDIHVDRVKGPYCTNDFREMKVSRTYWGRYKYKCPKCGYKRILLKNAWTLKSDIGDEIEAGYRDKVNAR</sequence>
<evidence type="ECO:0000256" key="1">
    <source>
        <dbReference type="SAM" id="Phobius"/>
    </source>
</evidence>